<evidence type="ECO:0000313" key="2">
    <source>
        <dbReference type="EMBL" id="SHH33071.1"/>
    </source>
</evidence>
<accession>A0A1M5S3K1</accession>
<dbReference type="STRING" id="1121306.SAMN02745196_00027"/>
<dbReference type="AlphaFoldDB" id="A0A1M5S3K1"/>
<organism evidence="2 3">
    <name type="scientific">Clostridium collagenovorans DSM 3089</name>
    <dbReference type="NCBI Taxonomy" id="1121306"/>
    <lineage>
        <taxon>Bacteria</taxon>
        <taxon>Bacillati</taxon>
        <taxon>Bacillota</taxon>
        <taxon>Clostridia</taxon>
        <taxon>Eubacteriales</taxon>
        <taxon>Clostridiaceae</taxon>
        <taxon>Clostridium</taxon>
    </lineage>
</organism>
<evidence type="ECO:0000313" key="3">
    <source>
        <dbReference type="Proteomes" id="UP000184526"/>
    </source>
</evidence>
<reference evidence="2 3" key="1">
    <citation type="submission" date="2016-11" db="EMBL/GenBank/DDBJ databases">
        <authorList>
            <person name="Jaros S."/>
            <person name="Januszkiewicz K."/>
            <person name="Wedrychowicz H."/>
        </authorList>
    </citation>
    <scope>NUCLEOTIDE SEQUENCE [LARGE SCALE GENOMIC DNA]</scope>
    <source>
        <strain evidence="2 3">DSM 3089</strain>
    </source>
</reference>
<dbReference type="PANTHER" id="PTHR46825">
    <property type="entry name" value="D-ALANYL-D-ALANINE-CARBOXYPEPTIDASE/ENDOPEPTIDASE AMPH"/>
    <property type="match status" value="1"/>
</dbReference>
<dbReference type="SUPFAM" id="SSF56601">
    <property type="entry name" value="beta-lactamase/transpeptidase-like"/>
    <property type="match status" value="1"/>
</dbReference>
<gene>
    <name evidence="2" type="ORF">SAMN02745196_00027</name>
</gene>
<dbReference type="Pfam" id="PF00144">
    <property type="entry name" value="Beta-lactamase"/>
    <property type="match status" value="1"/>
</dbReference>
<dbReference type="EMBL" id="FQXP01000003">
    <property type="protein sequence ID" value="SHH33071.1"/>
    <property type="molecule type" value="Genomic_DNA"/>
</dbReference>
<proteinExistence type="predicted"/>
<protein>
    <submittedName>
        <fullName evidence="2">CubicO group peptidase, beta-lactamase class C family</fullName>
    </submittedName>
</protein>
<evidence type="ECO:0000259" key="1">
    <source>
        <dbReference type="Pfam" id="PF00144"/>
    </source>
</evidence>
<dbReference type="PANTHER" id="PTHR46825:SF9">
    <property type="entry name" value="BETA-LACTAMASE-RELATED DOMAIN-CONTAINING PROTEIN"/>
    <property type="match status" value="1"/>
</dbReference>
<sequence length="418" mass="48924">MSINYKINEYMNAYTELWPFSGAVVVSDKGKVIFNESYGMANIEHSVRNTIKTKYKIASLTKQITCMGIMILKEMELLSTEDSIKKFFPDYAEFDERITIHHLMTHTSGLYNDFSVIDPYLIMGKCLLTQKEIFHLFKDMPLEFEPGEGWSYCFFGYYLLGVIIERVSGKSYIQFIKDNIFDPLGMNNSGIDDYREILHDKASGYFSSGDKLICSEIDTMSAFSAGALYSTITDMLLWDEALYSEKLISKETMKEIFTPYKEGYGYGWVIDSYLNRKRVRHSGGGNGFNHQFHRYMDDKVTILVLSNYGFSNSISINENIAKIVFGDEYPMPSKPKEYNLDLNVYDSNYAGIYEEEYFKYEFKRDKDKLYFIQEDKWIMPIYPISETIFHHTWIDKEYTFQKDEDGKVYFDGIKKRKN</sequence>
<dbReference type="InterPro" id="IPR012338">
    <property type="entry name" value="Beta-lactam/transpept-like"/>
</dbReference>
<name>A0A1M5S3K1_9CLOT</name>
<feature type="domain" description="Beta-lactamase-related" evidence="1">
    <location>
        <begin position="22"/>
        <end position="312"/>
    </location>
</feature>
<dbReference type="OrthoDB" id="9797709at2"/>
<dbReference type="RefSeq" id="WP_072828738.1">
    <property type="nucleotide sequence ID" value="NZ_FQXP01000003.1"/>
</dbReference>
<dbReference type="InterPro" id="IPR050491">
    <property type="entry name" value="AmpC-like"/>
</dbReference>
<dbReference type="Proteomes" id="UP000184526">
    <property type="component" value="Unassembled WGS sequence"/>
</dbReference>
<dbReference type="InterPro" id="IPR001466">
    <property type="entry name" value="Beta-lactam-related"/>
</dbReference>
<keyword evidence="3" id="KW-1185">Reference proteome</keyword>
<dbReference type="Gene3D" id="3.40.710.10">
    <property type="entry name" value="DD-peptidase/beta-lactamase superfamily"/>
    <property type="match status" value="1"/>
</dbReference>